<evidence type="ECO:0008006" key="3">
    <source>
        <dbReference type="Google" id="ProtNLM"/>
    </source>
</evidence>
<proteinExistence type="predicted"/>
<dbReference type="OrthoDB" id="9810135at2"/>
<dbReference type="RefSeq" id="WP_006780120.1">
    <property type="nucleotide sequence ID" value="NZ_CP040506.1"/>
</dbReference>
<comment type="caution">
    <text evidence="1">The sequence shown here is derived from an EMBL/GenBank/DDBJ whole genome shotgun (WGS) entry which is preliminary data.</text>
</comment>
<keyword evidence="2" id="KW-1185">Reference proteome</keyword>
<evidence type="ECO:0000313" key="1">
    <source>
        <dbReference type="EMBL" id="EHI59809.1"/>
    </source>
</evidence>
<dbReference type="PATRIC" id="fig|742737.3.peg.2164"/>
<sequence>MYQTDKEYLFQKVERQDIPLDSPDTTLYVIGNGFDMAHGVPSSYDRFRDSISKRNPLRFTLENFIKKDDIWGNFEDSLAYLDREKMMDSLDEVLDVMGVLEEDDDEFSAADFFGATENVSTPVYLLTQELPDYFRKWINKLKPSGEGRPLQGFLKPDARYINFNYTEFLETLYGIPMERILYIHGDRRDKKCKLVLGHGHDTEEVFREWHQSNKDREKFQPRRKGRRGRYYNNDNPTYLAYFLKDDSKGNWKSQMRYDAINHTVELIEDYYEESAKKTTEVLVRNQSYFASLSSIKQVVVIGHSLSEVDDPYFREIIKNHGNTPDMEWYISWYSPDDLRRIDRFMKRMGLDKKQVKLFRV</sequence>
<gene>
    <name evidence="1" type="ORF">HMPREF9473_02140</name>
</gene>
<dbReference type="EMBL" id="ADLN01000044">
    <property type="protein sequence ID" value="EHI59809.1"/>
    <property type="molecule type" value="Genomic_DNA"/>
</dbReference>
<dbReference type="AlphaFoldDB" id="G5IF63"/>
<dbReference type="Pfam" id="PF14253">
    <property type="entry name" value="AbiH"/>
    <property type="match status" value="1"/>
</dbReference>
<dbReference type="Proteomes" id="UP000005384">
    <property type="component" value="Unassembled WGS sequence"/>
</dbReference>
<name>G5IF63_9FIRM</name>
<organism evidence="1 2">
    <name type="scientific">Hungatella hathewayi WAL-18680</name>
    <dbReference type="NCBI Taxonomy" id="742737"/>
    <lineage>
        <taxon>Bacteria</taxon>
        <taxon>Bacillati</taxon>
        <taxon>Bacillota</taxon>
        <taxon>Clostridia</taxon>
        <taxon>Lachnospirales</taxon>
        <taxon>Lachnospiraceae</taxon>
        <taxon>Hungatella</taxon>
    </lineage>
</organism>
<protein>
    <recommendedName>
        <fullName evidence="3">Bacteriophage abortive infection AbiH</fullName>
    </recommendedName>
</protein>
<dbReference type="InterPro" id="IPR025935">
    <property type="entry name" value="AbiH"/>
</dbReference>
<evidence type="ECO:0000313" key="2">
    <source>
        <dbReference type="Proteomes" id="UP000005384"/>
    </source>
</evidence>
<dbReference type="HOGENOM" id="CLU_045940_0_0_9"/>
<accession>G5IF63</accession>
<reference evidence="1 2" key="1">
    <citation type="submission" date="2011-08" db="EMBL/GenBank/DDBJ databases">
        <title>The Genome Sequence of Clostridium hathewayi WAL-18680.</title>
        <authorList>
            <consortium name="The Broad Institute Genome Sequencing Platform"/>
            <person name="Earl A."/>
            <person name="Ward D."/>
            <person name="Feldgarden M."/>
            <person name="Gevers D."/>
            <person name="Finegold S.M."/>
            <person name="Summanen P.H."/>
            <person name="Molitoris D.R."/>
            <person name="Song M."/>
            <person name="Daigneault M."/>
            <person name="Allen-Vercoe E."/>
            <person name="Young S.K."/>
            <person name="Zeng Q."/>
            <person name="Gargeya S."/>
            <person name="Fitzgerald M."/>
            <person name="Haas B."/>
            <person name="Abouelleil A."/>
            <person name="Alvarado L."/>
            <person name="Arachchi H.M."/>
            <person name="Berlin A."/>
            <person name="Brown A."/>
            <person name="Chapman S.B."/>
            <person name="Chen Z."/>
            <person name="Dunbar C."/>
            <person name="Freedman E."/>
            <person name="Gearin G."/>
            <person name="Gellesch M."/>
            <person name="Goldberg J."/>
            <person name="Griggs A."/>
            <person name="Gujja S."/>
            <person name="Heiman D."/>
            <person name="Howarth C."/>
            <person name="Larson L."/>
            <person name="Lui A."/>
            <person name="MacDonald P.J.P."/>
            <person name="Montmayeur A."/>
            <person name="Murphy C."/>
            <person name="Neiman D."/>
            <person name="Pearson M."/>
            <person name="Priest M."/>
            <person name="Roberts A."/>
            <person name="Saif S."/>
            <person name="Shea T."/>
            <person name="Shenoy N."/>
            <person name="Sisk P."/>
            <person name="Stolte C."/>
            <person name="Sykes S."/>
            <person name="Wortman J."/>
            <person name="Nusbaum C."/>
            <person name="Birren B."/>
        </authorList>
    </citation>
    <scope>NUCLEOTIDE SEQUENCE [LARGE SCALE GENOMIC DNA]</scope>
    <source>
        <strain evidence="1 2">WAL-18680</strain>
    </source>
</reference>